<dbReference type="AlphaFoldDB" id="B8KSH7"/>
<dbReference type="HOGENOM" id="CLU_3312306_0_0_6"/>
<proteinExistence type="predicted"/>
<dbReference type="Proteomes" id="UP000004699">
    <property type="component" value="Unassembled WGS sequence"/>
</dbReference>
<organism evidence="1 2">
    <name type="scientific">Luminiphilus syltensis NOR5-1B</name>
    <dbReference type="NCBI Taxonomy" id="565045"/>
    <lineage>
        <taxon>Bacteria</taxon>
        <taxon>Pseudomonadati</taxon>
        <taxon>Pseudomonadota</taxon>
        <taxon>Gammaproteobacteria</taxon>
        <taxon>Cellvibrionales</taxon>
        <taxon>Halieaceae</taxon>
        <taxon>Luminiphilus</taxon>
    </lineage>
</organism>
<evidence type="ECO:0000313" key="1">
    <source>
        <dbReference type="EMBL" id="EED36977.1"/>
    </source>
</evidence>
<evidence type="ECO:0000313" key="2">
    <source>
        <dbReference type="Proteomes" id="UP000004699"/>
    </source>
</evidence>
<name>B8KSH7_9GAMM</name>
<protein>
    <submittedName>
        <fullName evidence="1">Uncharacterized protein</fullName>
    </submittedName>
</protein>
<gene>
    <name evidence="1" type="ORF">NOR51B_2930</name>
</gene>
<reference evidence="2" key="1">
    <citation type="journal article" date="2013" name="BMC Microbiol.">
        <title>Taxonomy and evolution of bacteriochlorophyll a-containing members of the OM60/NOR5 clade of marine gammaproteobacteria: description of Luminiphilus syltensis gen. nov., sp. nov., reclassification of Haliea rubra as Pseudohaliea rubra gen. nov., comb. nov., and emendation of Chromatocurvus halotolerans.</title>
        <authorList>
            <person name="Spring S."/>
            <person name="Riedel T."/>
            <person name="Sproer C."/>
            <person name="Yan S."/>
            <person name="Harder J."/>
            <person name="Fuchs B.M."/>
        </authorList>
    </citation>
    <scope>NUCLEOTIDE SEQUENCE [LARGE SCALE GENOMIC DNA]</scope>
    <source>
        <strain evidence="2">NOR51-B</strain>
    </source>
</reference>
<keyword evidence="2" id="KW-1185">Reference proteome</keyword>
<dbReference type="EMBL" id="DS999411">
    <property type="protein sequence ID" value="EED36977.1"/>
    <property type="molecule type" value="Genomic_DNA"/>
</dbReference>
<sequence>MNDRTMTVRIEDIWQALDALDGVPEAQANDWAAQQFVQC</sequence>
<accession>B8KSH7</accession>